<protein>
    <submittedName>
        <fullName evidence="3">Uncharacterized protein</fullName>
    </submittedName>
</protein>
<comment type="caution">
    <text evidence="3">The sequence shown here is derived from an EMBL/GenBank/DDBJ whole genome shotgun (WGS) entry which is preliminary data.</text>
</comment>
<dbReference type="PANTHER" id="PTHR43213:SF5">
    <property type="entry name" value="BIFUNCTIONAL DTTP_UTP PYROPHOSPHATASE_METHYLTRANSFERASE PROTEIN-RELATED"/>
    <property type="match status" value="1"/>
</dbReference>
<dbReference type="EMBL" id="JAFJMO010000015">
    <property type="protein sequence ID" value="KAJ8256064.1"/>
    <property type="molecule type" value="Genomic_DNA"/>
</dbReference>
<accession>A0A9Q1D2F1</accession>
<evidence type="ECO:0000256" key="1">
    <source>
        <dbReference type="ARBA" id="ARBA00001968"/>
    </source>
</evidence>
<evidence type="ECO:0000256" key="2">
    <source>
        <dbReference type="ARBA" id="ARBA00022801"/>
    </source>
</evidence>
<proteinExistence type="predicted"/>
<gene>
    <name evidence="3" type="ORF">COCON_G00199280</name>
</gene>
<dbReference type="Proteomes" id="UP001152803">
    <property type="component" value="Unassembled WGS sequence"/>
</dbReference>
<organism evidence="3 4">
    <name type="scientific">Conger conger</name>
    <name type="common">Conger eel</name>
    <name type="synonym">Muraena conger</name>
    <dbReference type="NCBI Taxonomy" id="82655"/>
    <lineage>
        <taxon>Eukaryota</taxon>
        <taxon>Metazoa</taxon>
        <taxon>Chordata</taxon>
        <taxon>Craniata</taxon>
        <taxon>Vertebrata</taxon>
        <taxon>Euteleostomi</taxon>
        <taxon>Actinopterygii</taxon>
        <taxon>Neopterygii</taxon>
        <taxon>Teleostei</taxon>
        <taxon>Anguilliformes</taxon>
        <taxon>Congridae</taxon>
        <taxon>Conger</taxon>
    </lineage>
</organism>
<dbReference type="PANTHER" id="PTHR43213">
    <property type="entry name" value="BIFUNCTIONAL DTTP/UTP PYROPHOSPHATASE/METHYLTRANSFERASE PROTEIN-RELATED"/>
    <property type="match status" value="1"/>
</dbReference>
<dbReference type="Gene3D" id="3.90.950.10">
    <property type="match status" value="1"/>
</dbReference>
<dbReference type="CDD" id="cd00555">
    <property type="entry name" value="Maf"/>
    <property type="match status" value="1"/>
</dbReference>
<dbReference type="Pfam" id="PF02545">
    <property type="entry name" value="Maf"/>
    <property type="match status" value="1"/>
</dbReference>
<dbReference type="PIRSF" id="PIRSF006305">
    <property type="entry name" value="Maf"/>
    <property type="match status" value="1"/>
</dbReference>
<name>A0A9Q1D2F1_CONCO</name>
<comment type="cofactor">
    <cofactor evidence="1">
        <name>a divalent metal cation</name>
        <dbReference type="ChEBI" id="CHEBI:60240"/>
    </cofactor>
</comment>
<dbReference type="NCBIfam" id="TIGR00172">
    <property type="entry name" value="maf"/>
    <property type="match status" value="1"/>
</dbReference>
<reference evidence="3" key="1">
    <citation type="journal article" date="2023" name="Science">
        <title>Genome structures resolve the early diversification of teleost fishes.</title>
        <authorList>
            <person name="Parey E."/>
            <person name="Louis A."/>
            <person name="Montfort J."/>
            <person name="Bouchez O."/>
            <person name="Roques C."/>
            <person name="Iampietro C."/>
            <person name="Lluch J."/>
            <person name="Castinel A."/>
            <person name="Donnadieu C."/>
            <person name="Desvignes T."/>
            <person name="Floi Bucao C."/>
            <person name="Jouanno E."/>
            <person name="Wen M."/>
            <person name="Mejri S."/>
            <person name="Dirks R."/>
            <person name="Jansen H."/>
            <person name="Henkel C."/>
            <person name="Chen W.J."/>
            <person name="Zahm M."/>
            <person name="Cabau C."/>
            <person name="Klopp C."/>
            <person name="Thompson A.W."/>
            <person name="Robinson-Rechavi M."/>
            <person name="Braasch I."/>
            <person name="Lecointre G."/>
            <person name="Bobe J."/>
            <person name="Postlethwait J.H."/>
            <person name="Berthelot C."/>
            <person name="Roest Crollius H."/>
            <person name="Guiguen Y."/>
        </authorList>
    </citation>
    <scope>NUCLEOTIDE SEQUENCE</scope>
    <source>
        <strain evidence="3">Concon-B</strain>
    </source>
</reference>
<keyword evidence="4" id="KW-1185">Reference proteome</keyword>
<keyword evidence="2" id="KW-0378">Hydrolase</keyword>
<sequence length="171" mass="19377">MVLNPVVSKLTGKLVVLASASPRRREILTNLGLKFEVVPSWFKETLDKSLFKQPHEYAVETARQKALEVAKRMPSKHLKSPDIVIGADTVVTVDGLILEKPADKQDAYNMLSRLSGKEHSVFTGVVIVLCHQPEGREMEKRIFDFYEETKVKFADLSEEMVWEYVNSGEPM</sequence>
<evidence type="ECO:0000313" key="4">
    <source>
        <dbReference type="Proteomes" id="UP001152803"/>
    </source>
</evidence>
<dbReference type="InterPro" id="IPR003697">
    <property type="entry name" value="Maf-like"/>
</dbReference>
<evidence type="ECO:0000313" key="3">
    <source>
        <dbReference type="EMBL" id="KAJ8256064.1"/>
    </source>
</evidence>
<dbReference type="OrthoDB" id="10267058at2759"/>
<dbReference type="GO" id="GO:0047429">
    <property type="term" value="F:nucleoside triphosphate diphosphatase activity"/>
    <property type="evidence" value="ECO:0007669"/>
    <property type="project" value="InterPro"/>
</dbReference>
<dbReference type="AlphaFoldDB" id="A0A9Q1D2F1"/>
<dbReference type="SUPFAM" id="SSF52972">
    <property type="entry name" value="ITPase-like"/>
    <property type="match status" value="1"/>
</dbReference>
<dbReference type="InterPro" id="IPR029001">
    <property type="entry name" value="ITPase-like_fam"/>
</dbReference>